<feature type="compositionally biased region" description="Basic and acidic residues" evidence="5">
    <location>
        <begin position="672"/>
        <end position="683"/>
    </location>
</feature>
<reference evidence="7 8" key="1">
    <citation type="submission" date="2024-06" db="EMBL/GenBank/DDBJ databases">
        <authorList>
            <person name="Kraege A."/>
            <person name="Thomma B."/>
        </authorList>
    </citation>
    <scope>NUCLEOTIDE SEQUENCE [LARGE SCALE GENOMIC DNA]</scope>
</reference>
<keyword evidence="1" id="KW-0479">Metal-binding</keyword>
<proteinExistence type="predicted"/>
<feature type="compositionally biased region" description="Basic residues" evidence="5">
    <location>
        <begin position="187"/>
        <end position="197"/>
    </location>
</feature>
<feature type="compositionally biased region" description="Low complexity" evidence="5">
    <location>
        <begin position="609"/>
        <end position="633"/>
    </location>
</feature>
<feature type="region of interest" description="Disordered" evidence="5">
    <location>
        <begin position="103"/>
        <end position="137"/>
    </location>
</feature>
<feature type="region of interest" description="Disordered" evidence="5">
    <location>
        <begin position="1"/>
        <end position="80"/>
    </location>
</feature>
<evidence type="ECO:0000259" key="6">
    <source>
        <dbReference type="PROSITE" id="PS50199"/>
    </source>
</evidence>
<dbReference type="Proteomes" id="UP001497392">
    <property type="component" value="Unassembled WGS sequence"/>
</dbReference>
<evidence type="ECO:0000256" key="5">
    <source>
        <dbReference type="SAM" id="MobiDB-lite"/>
    </source>
</evidence>
<comment type="caution">
    <text evidence="7">The sequence shown here is derived from an EMBL/GenBank/DDBJ whole genome shotgun (WGS) entry which is preliminary data.</text>
</comment>
<feature type="compositionally biased region" description="Basic and acidic residues" evidence="5">
    <location>
        <begin position="1"/>
        <end position="10"/>
    </location>
</feature>
<evidence type="ECO:0000313" key="7">
    <source>
        <dbReference type="EMBL" id="CAL5222719.1"/>
    </source>
</evidence>
<feature type="compositionally biased region" description="Basic and acidic residues" evidence="5">
    <location>
        <begin position="562"/>
        <end position="579"/>
    </location>
</feature>
<keyword evidence="8" id="KW-1185">Reference proteome</keyword>
<dbReference type="InterPro" id="IPR001876">
    <property type="entry name" value="Znf_RanBP2"/>
</dbReference>
<dbReference type="EMBL" id="CAXHTA020000007">
    <property type="protein sequence ID" value="CAL5222719.1"/>
    <property type="molecule type" value="Genomic_DNA"/>
</dbReference>
<feature type="region of interest" description="Disordered" evidence="5">
    <location>
        <begin position="607"/>
        <end position="710"/>
    </location>
</feature>
<evidence type="ECO:0000256" key="4">
    <source>
        <dbReference type="PROSITE-ProRule" id="PRU00322"/>
    </source>
</evidence>
<feature type="compositionally biased region" description="Basic and acidic residues" evidence="5">
    <location>
        <begin position="636"/>
        <end position="646"/>
    </location>
</feature>
<accession>A0ABP1FUB5</accession>
<feature type="compositionally biased region" description="Basic residues" evidence="5">
    <location>
        <begin position="113"/>
        <end position="123"/>
    </location>
</feature>
<evidence type="ECO:0000256" key="1">
    <source>
        <dbReference type="ARBA" id="ARBA00022723"/>
    </source>
</evidence>
<keyword evidence="2 4" id="KW-0863">Zinc-finger</keyword>
<evidence type="ECO:0000256" key="3">
    <source>
        <dbReference type="ARBA" id="ARBA00022833"/>
    </source>
</evidence>
<feature type="compositionally biased region" description="Polar residues" evidence="5">
    <location>
        <begin position="21"/>
        <end position="31"/>
    </location>
</feature>
<feature type="region of interest" description="Disordered" evidence="5">
    <location>
        <begin position="537"/>
        <end position="580"/>
    </location>
</feature>
<dbReference type="PROSITE" id="PS50199">
    <property type="entry name" value="ZF_RANBP2_2"/>
    <property type="match status" value="1"/>
</dbReference>
<feature type="region of interest" description="Disordered" evidence="5">
    <location>
        <begin position="150"/>
        <end position="199"/>
    </location>
</feature>
<evidence type="ECO:0000256" key="2">
    <source>
        <dbReference type="ARBA" id="ARBA00022771"/>
    </source>
</evidence>
<protein>
    <submittedName>
        <fullName evidence="7">G5122 protein</fullName>
    </submittedName>
</protein>
<feature type="domain" description="RanBP2-type" evidence="6">
    <location>
        <begin position="208"/>
        <end position="249"/>
    </location>
</feature>
<evidence type="ECO:0000313" key="8">
    <source>
        <dbReference type="Proteomes" id="UP001497392"/>
    </source>
</evidence>
<sequence length="710" mass="76164">MNSPRRDEGPGRAPSYHSTEDTQPGSSTANLTEEDIMGAGSGSGWRLDEIMDARQGNSQATAAAAASLQEDSDRNDFLVKPWPPEKLGRIVALEEVIAQQARISLATSDHPRPHVGTRHRKRKAAEASGAAGGQPQGLAGLADVASMLASEPSSKRAKTGSLVGRSGAGQPRSAPTGEGAAPSKPHVGQKGKTKVPKKQLEDLPYRRADGTWTCTFSTGGMNKNKLTLCGRDNEAKRSTCKACKAPRWDWQLRGRLAAILQRRDLHTLSLQQVMSELNKMSVVNCEGLRFPKPAVAHEVDAFLASSRHKAAGKLQQPTEVSSLPVFPRGLWKERCQVDERQAAGTSKLQWARNRGDSAPYEISIEEELATEPGCTIPGSSLNGGSLAGSLAQGFEAGALQNGADRAIWQPLYCALLRLAQTLLEQQLDQPAGSSAGSLLDAPRSLSKAEEAAEECCAFAHSLIEAALRRRWPSRLKLKKNMKGIQEHVLRLHLPYPKGPEAGSPAAGAVGAEYAEAHFTDDEDSLEHVQGVKRPLPFSSRAALMQNPPRRPKGWAPPPLPRPRIDPSGELMRPEQERLDTSGVEASSWLLAPPFALHQVQHACAPSAVAKPGSSAEPSSSHAAHAQASAGSAKPDGAGHDNEKDPEPASQTAPVFGQWDPGKTPLRQYLLHHSGERQWMDRHMAKALPQRTLGGLQKWSAKKQSGGDGFS</sequence>
<gene>
    <name evidence="7" type="primary">g5122</name>
    <name evidence="7" type="ORF">VP750_LOCUS4378</name>
</gene>
<organism evidence="7 8">
    <name type="scientific">Coccomyxa viridis</name>
    <dbReference type="NCBI Taxonomy" id="1274662"/>
    <lineage>
        <taxon>Eukaryota</taxon>
        <taxon>Viridiplantae</taxon>
        <taxon>Chlorophyta</taxon>
        <taxon>core chlorophytes</taxon>
        <taxon>Trebouxiophyceae</taxon>
        <taxon>Trebouxiophyceae incertae sedis</taxon>
        <taxon>Coccomyxaceae</taxon>
        <taxon>Coccomyxa</taxon>
    </lineage>
</organism>
<name>A0ABP1FUB5_9CHLO</name>
<keyword evidence="3" id="KW-0862">Zinc</keyword>